<gene>
    <name evidence="11" type="ORF">CYNAS_LOCUS8921</name>
</gene>
<keyword evidence="12" id="KW-1185">Reference proteome</keyword>
<evidence type="ECO:0000256" key="5">
    <source>
        <dbReference type="ARBA" id="ARBA00022968"/>
    </source>
</evidence>
<evidence type="ECO:0000256" key="9">
    <source>
        <dbReference type="ARBA" id="ARBA00046080"/>
    </source>
</evidence>
<accession>A0AA36GRJ3</accession>
<dbReference type="PROSITE" id="PS51257">
    <property type="entry name" value="PROKAR_LIPOPROTEIN"/>
    <property type="match status" value="1"/>
</dbReference>
<protein>
    <recommendedName>
        <fullName evidence="8 10">Signal peptidase complex subunit 3</fullName>
    </recommendedName>
</protein>
<dbReference type="PANTHER" id="PTHR12804">
    <property type="entry name" value="MICROSOMAL SIGNAL PEPTIDASE 23 KD SUBUNIT SPC22/23"/>
    <property type="match status" value="1"/>
</dbReference>
<dbReference type="GO" id="GO:0005787">
    <property type="term" value="C:signal peptidase complex"/>
    <property type="evidence" value="ECO:0007669"/>
    <property type="project" value="UniProtKB-UniRule"/>
</dbReference>
<dbReference type="PANTHER" id="PTHR12804:SF0">
    <property type="entry name" value="SIGNAL PEPTIDASE COMPLEX SUBUNIT 3"/>
    <property type="match status" value="1"/>
</dbReference>
<evidence type="ECO:0000256" key="10">
    <source>
        <dbReference type="PIRNR" id="PIRNR016089"/>
    </source>
</evidence>
<dbReference type="Pfam" id="PF04573">
    <property type="entry name" value="SPC22"/>
    <property type="match status" value="1"/>
</dbReference>
<evidence type="ECO:0000313" key="12">
    <source>
        <dbReference type="Proteomes" id="UP001176961"/>
    </source>
</evidence>
<evidence type="ECO:0000256" key="6">
    <source>
        <dbReference type="ARBA" id="ARBA00022989"/>
    </source>
</evidence>
<organism evidence="11 12">
    <name type="scientific">Cylicocyclus nassatus</name>
    <name type="common">Nematode worm</name>
    <dbReference type="NCBI Taxonomy" id="53992"/>
    <lineage>
        <taxon>Eukaryota</taxon>
        <taxon>Metazoa</taxon>
        <taxon>Ecdysozoa</taxon>
        <taxon>Nematoda</taxon>
        <taxon>Chromadorea</taxon>
        <taxon>Rhabditida</taxon>
        <taxon>Rhabditina</taxon>
        <taxon>Rhabditomorpha</taxon>
        <taxon>Strongyloidea</taxon>
        <taxon>Strongylidae</taxon>
        <taxon>Cylicocyclus</taxon>
    </lineage>
</organism>
<evidence type="ECO:0000256" key="7">
    <source>
        <dbReference type="ARBA" id="ARBA00023136"/>
    </source>
</evidence>
<evidence type="ECO:0000256" key="2">
    <source>
        <dbReference type="ARBA" id="ARBA00009289"/>
    </source>
</evidence>
<keyword evidence="5" id="KW-0735">Signal-anchor</keyword>
<dbReference type="GO" id="GO:0045047">
    <property type="term" value="P:protein targeting to ER"/>
    <property type="evidence" value="ECO:0007669"/>
    <property type="project" value="TreeGrafter"/>
</dbReference>
<comment type="similarity">
    <text evidence="2 10">Belongs to the SPCS3 family.</text>
</comment>
<proteinExistence type="inferred from homology"/>
<evidence type="ECO:0000256" key="1">
    <source>
        <dbReference type="ARBA" id="ARBA00004648"/>
    </source>
</evidence>
<keyword evidence="6" id="KW-1133">Transmembrane helix</keyword>
<keyword evidence="3" id="KW-0812">Transmembrane</keyword>
<comment type="caution">
    <text evidence="11">The sequence shown here is derived from an EMBL/GenBank/DDBJ whole genome shotgun (WGS) entry which is preliminary data.</text>
</comment>
<evidence type="ECO:0000313" key="11">
    <source>
        <dbReference type="EMBL" id="CAJ0596938.1"/>
    </source>
</evidence>
<sequence length="177" mass="20658">MYSLLVRLNAIFSFTLWTLSALLFACILTTNNLDYSTAVEITVNNPRVRSTSRYTSTECDLGLLDFSIYGDFSKIYNWNVKQLYVYLVAEYTSRNNEVNQVTLWDEILLRSKRVVLDERRLHSKYYFLDDGSNLLNHPNVTLVLRYNVVPHVGYLRLSQARGEVVVKFPNTYVNKKH</sequence>
<dbReference type="PIRSF" id="PIRSF016089">
    <property type="entry name" value="SPC22"/>
    <property type="match status" value="1"/>
</dbReference>
<dbReference type="GO" id="GO:0006465">
    <property type="term" value="P:signal peptide processing"/>
    <property type="evidence" value="ECO:0007669"/>
    <property type="project" value="UniProtKB-UniRule"/>
</dbReference>
<dbReference type="EMBL" id="CATQJL010000223">
    <property type="protein sequence ID" value="CAJ0596938.1"/>
    <property type="molecule type" value="Genomic_DNA"/>
</dbReference>
<dbReference type="InterPro" id="IPR007653">
    <property type="entry name" value="SPC3"/>
</dbReference>
<dbReference type="Proteomes" id="UP001176961">
    <property type="component" value="Unassembled WGS sequence"/>
</dbReference>
<keyword evidence="4 10" id="KW-0256">Endoplasmic reticulum</keyword>
<evidence type="ECO:0000256" key="8">
    <source>
        <dbReference type="ARBA" id="ARBA00029556"/>
    </source>
</evidence>
<reference evidence="11" key="1">
    <citation type="submission" date="2023-07" db="EMBL/GenBank/DDBJ databases">
        <authorList>
            <consortium name="CYATHOMIX"/>
        </authorList>
    </citation>
    <scope>NUCLEOTIDE SEQUENCE</scope>
    <source>
        <strain evidence="11">N/A</strain>
    </source>
</reference>
<evidence type="ECO:0000256" key="3">
    <source>
        <dbReference type="ARBA" id="ARBA00022692"/>
    </source>
</evidence>
<comment type="subcellular location">
    <subcellularLocation>
        <location evidence="1">Endoplasmic reticulum membrane</location>
        <topology evidence="1">Single-pass type II membrane protein</topology>
    </subcellularLocation>
</comment>
<evidence type="ECO:0000256" key="4">
    <source>
        <dbReference type="ARBA" id="ARBA00022824"/>
    </source>
</evidence>
<keyword evidence="7 10" id="KW-0472">Membrane</keyword>
<dbReference type="AlphaFoldDB" id="A0AA36GRJ3"/>
<name>A0AA36GRJ3_CYLNA</name>
<comment type="function">
    <text evidence="9">Essential component of the signal peptidase complex (SPC) which catalyzes the cleavage of N-terminal signal sequences from nascent proteins as they are translocated into the lumen of the endoplasmic reticulum. Essential for the SPC catalytic activity, possibly by stabilizing and positioning the active center of the complex close to the lumenal surface.</text>
</comment>